<dbReference type="PRINTS" id="PR00702">
    <property type="entry name" value="ACRIFLAVINRP"/>
</dbReference>
<sequence>MSITGLAIKRPILFIVFFLILGGLSMISYQNLKYELLPNLATPTITVITAYPGASPEDVENSVTKKIEDAVAGVSKSKKVNSLSADNVSVVSIEFVADANPDQAMQEVQRSVNSTLADFPEGVKAPVLEKFNVNDLPVLKLAVTASVSPTELYDLVNNRLKPRLAQVKGVGKVKILGGTPKEIKVLAKQDKLISNGLSITDVYETIRKANADYPVGTIKDRDAQFGVKLGGKMTDTNQVSNLKIKTYPDGSSLSVRDVATVQIGHKDEEVSSRLDGQSSIALFINKQSGANAAEVTKVVREELHQMEQEYAAQKIKFNVAQDSSEFTLEAAHQVYDDLGIAIVLVALVMLVFLHSIRNALIIMVSIPASLFSAFIMMYALDYSLNLMTLLAMSLVIGVLVDDSIVVLENIYHHLEKGKDKRDAALDGRNEIGFAALSITLVDVVVFLPMALVPGLVGSLIKEFSLVIVVSTLSSLVVSFTLTPMIASRFAKLEHLNPKTIFGKAGLWFEATIHGLTEGYGQLLKWGLNHKVVIGLIAATIFGSSLLLLTSNTVGTEFLPAADKGELSLFVDLQPGTKLKETDSTVRIIENKLKSIPEITKVFSNTGYQNDGFNEKYSANLASINISLVPETERTKSLSQLSRDLKALSMQITGVKSRVSPIGLFGANEAPVQLLITGTNRDSVNAAAAVVLDRIRRVNGLVSPRLSTDLGKPEMKLVADRDKMAKLGLNTEAVGDAMRMAVYGNDQLKFRDQDKETDTRIQLDVNDRNQTDQLMKLTFINADNQLVYLSQFAKIVQQSGPSGLERRNKQPSINLLAQVSGRPVGDVGDDIKQEIDKIGLSKNVKILYEGDLEQQGDAFSDLGLALLVSFALIYLIMVTLYNNWLFPFVILFSIPLAISGALLALALTARSLNVFSIFGLIMMMGLVVKNGILLVDKTNALLKDEPDTTKVNQALIEAGKARFRPILMTTLAMVIGMLPLAMAKGGSSAFSGGIASVLIGGLSSSMFLTLVVVPVVYNTMMRLKASLGNFLQRPFIKKTADTTLSLLIGLIISSICAGTAHAQQKMPLSLKQAVSIGLNANQQIKLAEIDAQKAKYSLKEAQSYQYPQVGITVDYLRNIKPAVFFLPTFGINAASQITYDSGNLQAIPASSKNAYTGNLNVSMPIFNREVTGNVNTARLNQGLNDANIELSRWELADEIRKAYFNSLIASQNQVLTNAALNRSQRNLKDSRLLFSKGYANKADTLNAWSNVELMKMNCNKAQTATKQSENYLKSLLNLSLDQELEFTDTVGVNLLGGQQNLSNDTLKNGKRPDLHVNDWKTQIARQQVKNEQSKYLPSLAFVSQYSLQAQSDNFNFDRYNVPNSFYVGLQLSIPIFTGFRTDAKVKQSRLALEQVTTERSLMENQANLQVRNNRLAIIENTEKIKSQQNIRSAREQALAFTRARWQKGFAKYTDVADAELQLVQADNDYTQSVFEYLTAVAGYYKATGNIL</sequence>
<dbReference type="Gene3D" id="3.30.70.1320">
    <property type="entry name" value="Multidrug efflux transporter AcrB pore domain like"/>
    <property type="match status" value="1"/>
</dbReference>
<dbReference type="Gene3D" id="1.20.1600.10">
    <property type="entry name" value="Outer membrane efflux proteins (OEP)"/>
    <property type="match status" value="1"/>
</dbReference>
<dbReference type="RefSeq" id="WP_008506434.1">
    <property type="nucleotide sequence ID" value="NZ_CM001403.1"/>
</dbReference>
<evidence type="ECO:0000313" key="3">
    <source>
        <dbReference type="EMBL" id="EHQ26369.1"/>
    </source>
</evidence>
<dbReference type="Gene3D" id="3.30.2090.10">
    <property type="entry name" value="Multidrug efflux transporter AcrB TolC docking domain, DN and DC subdomains"/>
    <property type="match status" value="2"/>
</dbReference>
<dbReference type="SUPFAM" id="SSF82866">
    <property type="entry name" value="Multidrug efflux transporter AcrB transmembrane domain"/>
    <property type="match status" value="2"/>
</dbReference>
<evidence type="ECO:0000256" key="1">
    <source>
        <dbReference type="ARBA" id="ARBA00007613"/>
    </source>
</evidence>
<feature type="transmembrane region" description="Helical" evidence="2">
    <location>
        <begin position="887"/>
        <end position="908"/>
    </location>
</feature>
<name>H1YGU0_9SPHI</name>
<dbReference type="InterPro" id="IPR003423">
    <property type="entry name" value="OMP_efflux"/>
</dbReference>
<dbReference type="InterPro" id="IPR001036">
    <property type="entry name" value="Acrflvin-R"/>
</dbReference>
<feature type="transmembrane region" description="Helical" evidence="2">
    <location>
        <begin position="1042"/>
        <end position="1061"/>
    </location>
</feature>
<dbReference type="eggNOG" id="COG0841">
    <property type="taxonomic scope" value="Bacteria"/>
</dbReference>
<comment type="similarity">
    <text evidence="1">Belongs to the outer membrane factor (OMF) (TC 1.B.17) family.</text>
</comment>
<feature type="transmembrane region" description="Helical" evidence="2">
    <location>
        <begin position="861"/>
        <end position="880"/>
    </location>
</feature>
<protein>
    <submittedName>
        <fullName evidence="3">Acriflavin resistance protein</fullName>
    </submittedName>
</protein>
<dbReference type="GO" id="GO:0015562">
    <property type="term" value="F:efflux transmembrane transporter activity"/>
    <property type="evidence" value="ECO:0007669"/>
    <property type="project" value="InterPro"/>
</dbReference>
<dbReference type="GO" id="GO:0005886">
    <property type="term" value="C:plasma membrane"/>
    <property type="evidence" value="ECO:0007669"/>
    <property type="project" value="TreeGrafter"/>
</dbReference>
<evidence type="ECO:0000256" key="2">
    <source>
        <dbReference type="SAM" id="Phobius"/>
    </source>
</evidence>
<dbReference type="SUPFAM" id="SSF82693">
    <property type="entry name" value="Multidrug efflux transporter AcrB pore domain, PN1, PN2, PC1 and PC2 subdomains"/>
    <property type="match status" value="3"/>
</dbReference>
<feature type="transmembrane region" description="Helical" evidence="2">
    <location>
        <begin position="993"/>
        <end position="1016"/>
    </location>
</feature>
<dbReference type="SUPFAM" id="SSF56954">
    <property type="entry name" value="Outer membrane efflux proteins (OEP)"/>
    <property type="match status" value="1"/>
</dbReference>
<dbReference type="Pfam" id="PF00873">
    <property type="entry name" value="ACR_tran"/>
    <property type="match status" value="1"/>
</dbReference>
<dbReference type="PANTHER" id="PTHR32063:SF0">
    <property type="entry name" value="SWARMING MOTILITY PROTEIN SWRC"/>
    <property type="match status" value="1"/>
</dbReference>
<dbReference type="OrthoDB" id="367883at2"/>
<gene>
    <name evidence="3" type="ORF">Mucpa_2235</name>
</gene>
<evidence type="ECO:0000313" key="4">
    <source>
        <dbReference type="Proteomes" id="UP000002774"/>
    </source>
</evidence>
<dbReference type="Proteomes" id="UP000002774">
    <property type="component" value="Chromosome"/>
</dbReference>
<feature type="transmembrane region" description="Helical" evidence="2">
    <location>
        <begin position="360"/>
        <end position="380"/>
    </location>
</feature>
<feature type="transmembrane region" description="Helical" evidence="2">
    <location>
        <begin position="914"/>
        <end position="934"/>
    </location>
</feature>
<dbReference type="PANTHER" id="PTHR32063">
    <property type="match status" value="1"/>
</dbReference>
<dbReference type="GO" id="GO:0042910">
    <property type="term" value="F:xenobiotic transmembrane transporter activity"/>
    <property type="evidence" value="ECO:0007669"/>
    <property type="project" value="TreeGrafter"/>
</dbReference>
<keyword evidence="2" id="KW-0472">Membrane</keyword>
<feature type="transmembrane region" description="Helical" evidence="2">
    <location>
        <begin position="531"/>
        <end position="549"/>
    </location>
</feature>
<reference evidence="3" key="1">
    <citation type="submission" date="2011-09" db="EMBL/GenBank/DDBJ databases">
        <title>The permanent draft genome of Mucilaginibacter paludis DSM 18603.</title>
        <authorList>
            <consortium name="US DOE Joint Genome Institute (JGI-PGF)"/>
            <person name="Lucas S."/>
            <person name="Han J."/>
            <person name="Lapidus A."/>
            <person name="Bruce D."/>
            <person name="Goodwin L."/>
            <person name="Pitluck S."/>
            <person name="Peters L."/>
            <person name="Kyrpides N."/>
            <person name="Mavromatis K."/>
            <person name="Ivanova N."/>
            <person name="Mikhailova N."/>
            <person name="Held B."/>
            <person name="Detter J.C."/>
            <person name="Tapia R."/>
            <person name="Han C."/>
            <person name="Land M."/>
            <person name="Hauser L."/>
            <person name="Markowitz V."/>
            <person name="Cheng J.-F."/>
            <person name="Hugenholtz P."/>
            <person name="Woyke T."/>
            <person name="Wu D."/>
            <person name="Tindall B."/>
            <person name="Brambilla E."/>
            <person name="Klenk H.-P."/>
            <person name="Eisen J.A."/>
        </authorList>
    </citation>
    <scope>NUCLEOTIDE SEQUENCE [LARGE SCALE GENOMIC DNA]</scope>
    <source>
        <strain evidence="3">DSM 18603</strain>
    </source>
</reference>
<dbReference type="Gene3D" id="1.20.1640.10">
    <property type="entry name" value="Multidrug efflux transporter AcrB transmembrane domain"/>
    <property type="match status" value="2"/>
</dbReference>
<keyword evidence="2" id="KW-0812">Transmembrane</keyword>
<dbReference type="InterPro" id="IPR027463">
    <property type="entry name" value="AcrB_DN_DC_subdom"/>
</dbReference>
<dbReference type="Pfam" id="PF02321">
    <property type="entry name" value="OEP"/>
    <property type="match status" value="2"/>
</dbReference>
<feature type="transmembrane region" description="Helical" evidence="2">
    <location>
        <begin position="12"/>
        <end position="29"/>
    </location>
</feature>
<dbReference type="SUPFAM" id="SSF82714">
    <property type="entry name" value="Multidrug efflux transporter AcrB TolC docking domain, DN and DC subdomains"/>
    <property type="match status" value="2"/>
</dbReference>
<feature type="transmembrane region" description="Helical" evidence="2">
    <location>
        <begin position="431"/>
        <end position="451"/>
    </location>
</feature>
<dbReference type="Gene3D" id="3.30.70.1440">
    <property type="entry name" value="Multidrug efflux transporter AcrB pore domain"/>
    <property type="match status" value="1"/>
</dbReference>
<accession>H1YGU0</accession>
<keyword evidence="4" id="KW-1185">Reference proteome</keyword>
<organism evidence="3 4">
    <name type="scientific">Mucilaginibacter paludis DSM 18603</name>
    <dbReference type="NCBI Taxonomy" id="714943"/>
    <lineage>
        <taxon>Bacteria</taxon>
        <taxon>Pseudomonadati</taxon>
        <taxon>Bacteroidota</taxon>
        <taxon>Sphingobacteriia</taxon>
        <taxon>Sphingobacteriales</taxon>
        <taxon>Sphingobacteriaceae</taxon>
        <taxon>Mucilaginibacter</taxon>
    </lineage>
</organism>
<dbReference type="HOGENOM" id="CLU_002755_1_2_10"/>
<feature type="transmembrane region" description="Helical" evidence="2">
    <location>
        <begin position="463"/>
        <end position="486"/>
    </location>
</feature>
<dbReference type="Gene3D" id="3.30.70.1430">
    <property type="entry name" value="Multidrug efflux transporter AcrB pore domain"/>
    <property type="match status" value="2"/>
</dbReference>
<keyword evidence="2" id="KW-1133">Transmembrane helix</keyword>
<proteinExistence type="inferred from homology"/>
<feature type="transmembrane region" description="Helical" evidence="2">
    <location>
        <begin position="964"/>
        <end position="981"/>
    </location>
</feature>
<dbReference type="STRING" id="714943.Mucpa_2235"/>
<dbReference type="EMBL" id="CM001403">
    <property type="protein sequence ID" value="EHQ26369.1"/>
    <property type="molecule type" value="Genomic_DNA"/>
</dbReference>
<feature type="transmembrane region" description="Helical" evidence="2">
    <location>
        <begin position="386"/>
        <end position="410"/>
    </location>
</feature>
<feature type="transmembrane region" description="Helical" evidence="2">
    <location>
        <begin position="334"/>
        <end position="353"/>
    </location>
</feature>